<dbReference type="Gene3D" id="2.130.10.130">
    <property type="entry name" value="Integrin alpha, N-terminal"/>
    <property type="match status" value="1"/>
</dbReference>
<dbReference type="AlphaFoldDB" id="A0A7S1B4Y8"/>
<sequence>MEGISVAMSHHGDRLVVGAYGNDSKGENGGRVRVFHFVSLYWIQLGNGIYGDASDDRSGFAVSVSGDGKRVAVGSSLNDNLGINNGQVKIYQLVNNWRWEQVGKDILGSSEDRLGTSVSLSFDGHRVAVGSPLNSHRGVASGNIKIYAFKQHWLFKKRWSWTKIADIYGEQEGEWFGYSVSLSADGETVAVGGYRSGNRENVFNKSCNECGVVRIYKFVSHFFGAFWDKVGELKGKKDGDWFGFAISLSGNGEKLAVGSYQSDVGGINSGYVQVFGYSNFLWQQSGDNIVGTSPYERSGFALSISHEGNSLAIGSPTKDAYSINVGLCRVFGLNLSTIVPANAKTERPSEYPRTNIPTQSPFVTIIKQPSFGISCSNSFSLATESTKNNKKMYGIMFDVVASADVNISIKSFKINMDITENDVLQVFTRRGSHIFYQNIINEWVNLGTYPVIVSSVDQAPTILLYTPVYLEAKQSQAFYFVLMKGGSLHIHHYAQNTLGEVDTHDENLAILIGSAIPQQGGTFQFGRPHIPGSGLVGTVQYRKCER</sequence>
<dbReference type="InterPro" id="IPR011043">
    <property type="entry name" value="Gal_Oxase/kelch_b-propeller"/>
</dbReference>
<reference evidence="2" key="1">
    <citation type="submission" date="2021-01" db="EMBL/GenBank/DDBJ databases">
        <authorList>
            <person name="Corre E."/>
            <person name="Pelletier E."/>
            <person name="Niang G."/>
            <person name="Scheremetjew M."/>
            <person name="Finn R."/>
            <person name="Kale V."/>
            <person name="Holt S."/>
            <person name="Cochrane G."/>
            <person name="Meng A."/>
            <person name="Brown T."/>
            <person name="Cohen L."/>
        </authorList>
    </citation>
    <scope>NUCLEOTIDE SEQUENCE</scope>
    <source>
        <strain evidence="2">308</strain>
    </source>
</reference>
<dbReference type="Pfam" id="PF14312">
    <property type="entry name" value="FG-GAP_2"/>
    <property type="match status" value="1"/>
</dbReference>
<dbReference type="PANTHER" id="PTHR36220:SF1">
    <property type="entry name" value="GAMMA TUBULIN COMPLEX COMPONENT C-TERMINAL DOMAIN-CONTAINING PROTEIN"/>
    <property type="match status" value="1"/>
</dbReference>
<name>A0A7S1B4Y8_9STRA</name>
<accession>A0A7S1B4Y8</accession>
<protein>
    <submittedName>
        <fullName evidence="2">Uncharacterized protein</fullName>
    </submittedName>
</protein>
<dbReference type="PANTHER" id="PTHR36220">
    <property type="entry name" value="UNNAMED PRODUCT"/>
    <property type="match status" value="1"/>
</dbReference>
<organism evidence="2">
    <name type="scientific">Corethron hystrix</name>
    <dbReference type="NCBI Taxonomy" id="216773"/>
    <lineage>
        <taxon>Eukaryota</taxon>
        <taxon>Sar</taxon>
        <taxon>Stramenopiles</taxon>
        <taxon>Ochrophyta</taxon>
        <taxon>Bacillariophyta</taxon>
        <taxon>Coscinodiscophyceae</taxon>
        <taxon>Corethrophycidae</taxon>
        <taxon>Corethrales</taxon>
        <taxon>Corethraceae</taxon>
        <taxon>Corethron</taxon>
    </lineage>
</organism>
<gene>
    <name evidence="2" type="ORF">CHYS00102_LOCUS1900</name>
</gene>
<dbReference type="InterPro" id="IPR013517">
    <property type="entry name" value="FG-GAP"/>
</dbReference>
<evidence type="ECO:0000256" key="1">
    <source>
        <dbReference type="ARBA" id="ARBA00022729"/>
    </source>
</evidence>
<evidence type="ECO:0000313" key="2">
    <source>
        <dbReference type="EMBL" id="CAD8874725.1"/>
    </source>
</evidence>
<keyword evidence="1" id="KW-0732">Signal</keyword>
<dbReference type="InterPro" id="IPR028994">
    <property type="entry name" value="Integrin_alpha_N"/>
</dbReference>
<dbReference type="EMBL" id="HBFR01002804">
    <property type="protein sequence ID" value="CAD8874725.1"/>
    <property type="molecule type" value="Transcribed_RNA"/>
</dbReference>
<dbReference type="SUPFAM" id="SSF50965">
    <property type="entry name" value="Galactose oxidase, central domain"/>
    <property type="match status" value="1"/>
</dbReference>
<proteinExistence type="predicted"/>